<dbReference type="KEGG" id="ccat:101454980"/>
<keyword evidence="1" id="KW-0732">Signal</keyword>
<sequence>MHFTQVFLMCALLAAALLYTPASAKCNTCGVNGIACVSENSFNICYKGNPDASAVYTCPEDHVCVSDSGKCVPKSNAVADCAAAKNTCGVCSGNKLFTCLSPTTFAQCNGETLLRSIGGYCPSGLTCDSSRPEICTVGGAECAN</sequence>
<feature type="signal peptide" evidence="1">
    <location>
        <begin position="1"/>
        <end position="24"/>
    </location>
</feature>
<dbReference type="RefSeq" id="XP_004525361.1">
    <property type="nucleotide sequence ID" value="XM_004525304.3"/>
</dbReference>
<reference evidence="2" key="2">
    <citation type="journal article" date="2014" name="BMC Genomics">
        <title>A genomic perspective to assessing quality of mass-reared SIT flies used in Mediterranean fruit fly (Ceratitis capitata) eradication in California.</title>
        <authorList>
            <person name="Calla B."/>
            <person name="Hall B."/>
            <person name="Hou S."/>
            <person name="Geib S.M."/>
        </authorList>
    </citation>
    <scope>NUCLEOTIDE SEQUENCE</scope>
</reference>
<proteinExistence type="evidence at transcript level"/>
<feature type="chain" id="PRO_5004905677" evidence="1">
    <location>
        <begin position="25"/>
        <end position="144"/>
    </location>
</feature>
<dbReference type="OrthoDB" id="8179045at2759"/>
<evidence type="ECO:0000256" key="1">
    <source>
        <dbReference type="SAM" id="SignalP"/>
    </source>
</evidence>
<accession>W8AQF3</accession>
<dbReference type="EMBL" id="GAMC01015520">
    <property type="protein sequence ID" value="JAB91035.1"/>
    <property type="molecule type" value="mRNA"/>
</dbReference>
<reference evidence="2" key="1">
    <citation type="submission" date="2013-07" db="EMBL/GenBank/DDBJ databases">
        <authorList>
            <person name="Geib S."/>
        </authorList>
    </citation>
    <scope>NUCLEOTIDE SEQUENCE</scope>
</reference>
<name>W8AQF3_CERCA</name>
<dbReference type="GeneID" id="101454980"/>
<protein>
    <submittedName>
        <fullName evidence="2">Uncharacterized protein</fullName>
    </submittedName>
</protein>
<organism evidence="2">
    <name type="scientific">Ceratitis capitata</name>
    <name type="common">Mediterranean fruit fly</name>
    <name type="synonym">Tephritis capitata</name>
    <dbReference type="NCBI Taxonomy" id="7213"/>
    <lineage>
        <taxon>Eukaryota</taxon>
        <taxon>Metazoa</taxon>
        <taxon>Ecdysozoa</taxon>
        <taxon>Arthropoda</taxon>
        <taxon>Hexapoda</taxon>
        <taxon>Insecta</taxon>
        <taxon>Pterygota</taxon>
        <taxon>Neoptera</taxon>
        <taxon>Endopterygota</taxon>
        <taxon>Diptera</taxon>
        <taxon>Brachycera</taxon>
        <taxon>Muscomorpha</taxon>
        <taxon>Tephritoidea</taxon>
        <taxon>Tephritidae</taxon>
        <taxon>Ceratitis</taxon>
        <taxon>Ceratitis</taxon>
    </lineage>
</organism>
<dbReference type="AlphaFoldDB" id="W8AQF3"/>
<evidence type="ECO:0000313" key="2">
    <source>
        <dbReference type="EMBL" id="JAB91035.1"/>
    </source>
</evidence>